<protein>
    <submittedName>
        <fullName evidence="1">Uncharacterized protein</fullName>
    </submittedName>
</protein>
<name>A0A6C0ACT2_9ZZZZ</name>
<reference evidence="1" key="1">
    <citation type="journal article" date="2020" name="Nature">
        <title>Giant virus diversity and host interactions through global metagenomics.</title>
        <authorList>
            <person name="Schulz F."/>
            <person name="Roux S."/>
            <person name="Paez-Espino D."/>
            <person name="Jungbluth S."/>
            <person name="Walsh D.A."/>
            <person name="Denef V.J."/>
            <person name="McMahon K.D."/>
            <person name="Konstantinidis K.T."/>
            <person name="Eloe-Fadrosh E.A."/>
            <person name="Kyrpides N.C."/>
            <person name="Woyke T."/>
        </authorList>
    </citation>
    <scope>NUCLEOTIDE SEQUENCE</scope>
    <source>
        <strain evidence="1">GVMAG-S-1004661-13</strain>
    </source>
</reference>
<evidence type="ECO:0000313" key="1">
    <source>
        <dbReference type="EMBL" id="QHS77401.1"/>
    </source>
</evidence>
<dbReference type="AlphaFoldDB" id="A0A6C0ACT2"/>
<proteinExistence type="predicted"/>
<sequence>MIINIVLYNLMVFKPKDRDELKEAIDLLCNDEENAFTKYCNINE</sequence>
<accession>A0A6C0ACT2</accession>
<dbReference type="EMBL" id="MN740546">
    <property type="protein sequence ID" value="QHS77401.1"/>
    <property type="molecule type" value="Genomic_DNA"/>
</dbReference>
<organism evidence="1">
    <name type="scientific">viral metagenome</name>
    <dbReference type="NCBI Taxonomy" id="1070528"/>
    <lineage>
        <taxon>unclassified sequences</taxon>
        <taxon>metagenomes</taxon>
        <taxon>organismal metagenomes</taxon>
    </lineage>
</organism>